<dbReference type="NCBIfam" id="TIGR00360">
    <property type="entry name" value="ComEC_N-term"/>
    <property type="match status" value="1"/>
</dbReference>
<evidence type="ECO:0000259" key="7">
    <source>
        <dbReference type="SMART" id="SM00849"/>
    </source>
</evidence>
<evidence type="ECO:0000256" key="4">
    <source>
        <dbReference type="ARBA" id="ARBA00022989"/>
    </source>
</evidence>
<evidence type="ECO:0000256" key="3">
    <source>
        <dbReference type="ARBA" id="ARBA00022692"/>
    </source>
</evidence>
<dbReference type="InterPro" id="IPR052159">
    <property type="entry name" value="Competence_DNA_uptake"/>
</dbReference>
<dbReference type="Gene3D" id="3.60.15.10">
    <property type="entry name" value="Ribonuclease Z/Hydroxyacylglutathione hydrolase-like"/>
    <property type="match status" value="1"/>
</dbReference>
<dbReference type="InterPro" id="IPR004477">
    <property type="entry name" value="ComEC_N"/>
</dbReference>
<dbReference type="Pfam" id="PF00753">
    <property type="entry name" value="Lactamase_B"/>
    <property type="match status" value="1"/>
</dbReference>
<dbReference type="Proteomes" id="UP001242010">
    <property type="component" value="Chromosome"/>
</dbReference>
<organism evidence="8 9">
    <name type="scientific">Geothrix oryzae</name>
    <dbReference type="NCBI Taxonomy" id="2927975"/>
    <lineage>
        <taxon>Bacteria</taxon>
        <taxon>Pseudomonadati</taxon>
        <taxon>Acidobacteriota</taxon>
        <taxon>Holophagae</taxon>
        <taxon>Holophagales</taxon>
        <taxon>Holophagaceae</taxon>
        <taxon>Geothrix</taxon>
    </lineage>
</organism>
<proteinExistence type="predicted"/>
<feature type="transmembrane region" description="Helical" evidence="6">
    <location>
        <begin position="374"/>
        <end position="395"/>
    </location>
</feature>
<dbReference type="PROSITE" id="PS51257">
    <property type="entry name" value="PROKAR_LIPOPROTEIN"/>
    <property type="match status" value="1"/>
</dbReference>
<feature type="transmembrane region" description="Helical" evidence="6">
    <location>
        <begin position="487"/>
        <end position="506"/>
    </location>
</feature>
<feature type="transmembrane region" description="Helical" evidence="6">
    <location>
        <begin position="283"/>
        <end position="312"/>
    </location>
</feature>
<dbReference type="EMBL" id="AP027079">
    <property type="protein sequence ID" value="BDU68929.1"/>
    <property type="molecule type" value="Genomic_DNA"/>
</dbReference>
<keyword evidence="3 6" id="KW-0812">Transmembrane</keyword>
<protein>
    <submittedName>
        <fullName evidence="8">DNA internalization-related competence protein ComEC/Rec2</fullName>
    </submittedName>
</protein>
<accession>A0ABM8DPL5</accession>
<dbReference type="InterPro" id="IPR001279">
    <property type="entry name" value="Metallo-B-lactamas"/>
</dbReference>
<keyword evidence="5 6" id="KW-0472">Membrane</keyword>
<feature type="transmembrane region" description="Helical" evidence="6">
    <location>
        <begin position="402"/>
        <end position="427"/>
    </location>
</feature>
<dbReference type="RefSeq" id="WP_286355564.1">
    <property type="nucleotide sequence ID" value="NZ_AP027079.1"/>
</dbReference>
<evidence type="ECO:0000256" key="6">
    <source>
        <dbReference type="SAM" id="Phobius"/>
    </source>
</evidence>
<feature type="transmembrane region" description="Helical" evidence="6">
    <location>
        <begin position="250"/>
        <end position="271"/>
    </location>
</feature>
<name>A0ABM8DPL5_9BACT</name>
<dbReference type="Pfam" id="PF03772">
    <property type="entry name" value="Competence"/>
    <property type="match status" value="1"/>
</dbReference>
<evidence type="ECO:0000256" key="5">
    <source>
        <dbReference type="ARBA" id="ARBA00023136"/>
    </source>
</evidence>
<keyword evidence="4 6" id="KW-1133">Transmembrane helix</keyword>
<feature type="domain" description="Metallo-beta-lactamase" evidence="7">
    <location>
        <begin position="521"/>
        <end position="716"/>
    </location>
</feature>
<feature type="transmembrane region" description="Helical" evidence="6">
    <location>
        <begin position="65"/>
        <end position="83"/>
    </location>
</feature>
<reference evidence="9" key="1">
    <citation type="journal article" date="2023" name="Int. J. Syst. Evol. Microbiol.">
        <title>Mesoterricola silvestris gen. nov., sp. nov., Mesoterricola sediminis sp. nov., Geothrix oryzae sp. nov., Geothrix edaphica sp. nov., Geothrix rubra sp. nov., and Geothrix limicola sp. nov., six novel members of Acidobacteriota isolated from soils.</title>
        <authorList>
            <person name="Itoh H."/>
            <person name="Sugisawa Y."/>
            <person name="Mise K."/>
            <person name="Xu Z."/>
            <person name="Kuniyasu M."/>
            <person name="Ushijima N."/>
            <person name="Kawano K."/>
            <person name="Kobayashi E."/>
            <person name="Shiratori Y."/>
            <person name="Masuda Y."/>
            <person name="Senoo K."/>
        </authorList>
    </citation>
    <scope>NUCLEOTIDE SEQUENCE [LARGE SCALE GENOMIC DNA]</scope>
    <source>
        <strain evidence="9">Red222</strain>
    </source>
</reference>
<dbReference type="InterPro" id="IPR036866">
    <property type="entry name" value="RibonucZ/Hydroxyglut_hydro"/>
</dbReference>
<keyword evidence="2" id="KW-1003">Cell membrane</keyword>
<dbReference type="SMART" id="SM00849">
    <property type="entry name" value="Lactamase_B"/>
    <property type="match status" value="1"/>
</dbReference>
<feature type="transmembrane region" description="Helical" evidence="6">
    <location>
        <begin position="447"/>
        <end position="475"/>
    </location>
</feature>
<dbReference type="PANTHER" id="PTHR30619">
    <property type="entry name" value="DNA INTERNALIZATION/COMPETENCE PROTEIN COMEC/REC2"/>
    <property type="match status" value="1"/>
</dbReference>
<dbReference type="PANTHER" id="PTHR30619:SF7">
    <property type="entry name" value="BETA-LACTAMASE DOMAIN PROTEIN"/>
    <property type="match status" value="1"/>
</dbReference>
<feature type="transmembrane region" description="Helical" evidence="6">
    <location>
        <begin position="318"/>
        <end position="335"/>
    </location>
</feature>
<feature type="transmembrane region" description="Helical" evidence="6">
    <location>
        <begin position="347"/>
        <end position="368"/>
    </location>
</feature>
<dbReference type="SUPFAM" id="SSF56281">
    <property type="entry name" value="Metallo-hydrolase/oxidoreductase"/>
    <property type="match status" value="1"/>
</dbReference>
<gene>
    <name evidence="8" type="ORF">GETHOR_10300</name>
</gene>
<comment type="subcellular location">
    <subcellularLocation>
        <location evidence="1">Cell membrane</location>
        <topology evidence="1">Multi-pass membrane protein</topology>
    </subcellularLocation>
</comment>
<sequence length="776" mass="83078">MLSRSSLWQRLSGASLWPLAWALAAACTVPWLAPERWNGQLAGRWVVLGALAWSLTLPLLRGRRWIVVPLALGLAGFTFLGLARKARWEAALPSGFLAVEGRIAAPWTLQGERLRTQLELSAPEVLRGLALPLTVPAEGELPPPAPGTPVRLRAELRPVQPAPVFLAERPLWRARSDEAPRRIHLTSAQLMEATGPPAPSLLLRLQTLARRRFEALPLGPTARDLWGALALGIPPVDEAHFSVFAESGTLHILVVSGLQVTLVMAVLEALWRRLRLRGAATGSIAAGLLYSALVGFSAPVWRGLFMGIAWALGRSSGWKLPPAAGLHLALGLWLLGHPAAGAEPGFLLAWWALLGLLWGAEPLAGLVSPLLGRLALPFGRLAAPWLSTLPLLALLHGGAPWWGILANLLVLPLVAFLTPVCLALILVPIPGVTQGAATLLTWMGDRLVPALTGIAPLATGILWPWLLLTLGWLILAHRQGTLRHTRALTVGLVVLSLGLLGFHGTGRAPATLSLESVDIGQGDALLLRVPGGGATLIDTGPGPWSGRRLARVLSRRGVREPVHLVLTHAHGDHAGGWATLSRLWPLAATSVPVTAEEEDPWLPFRPPAGADPGGLLRGDAWTRGEAAFSVRWPSSAFALPDANMESVVLRVTWRDRELWLMGDALAIQERDLLDLGDPGPSPHRLLKAGHHGSRNASDPAWVAALKPEVALIPAGFHNRFEHPHPETLATFRREGLIPWITGSSQGVRISAQDGGWRIDTGEGATAFTPLRKSPTP</sequence>
<evidence type="ECO:0000313" key="9">
    <source>
        <dbReference type="Proteomes" id="UP001242010"/>
    </source>
</evidence>
<evidence type="ECO:0000256" key="2">
    <source>
        <dbReference type="ARBA" id="ARBA00022475"/>
    </source>
</evidence>
<evidence type="ECO:0000256" key="1">
    <source>
        <dbReference type="ARBA" id="ARBA00004651"/>
    </source>
</evidence>
<evidence type="ECO:0000313" key="8">
    <source>
        <dbReference type="EMBL" id="BDU68929.1"/>
    </source>
</evidence>
<keyword evidence="9" id="KW-1185">Reference proteome</keyword>
<feature type="transmembrane region" description="Helical" evidence="6">
    <location>
        <begin position="42"/>
        <end position="60"/>
    </location>
</feature>